<feature type="transmembrane region" description="Helical" evidence="2">
    <location>
        <begin position="54"/>
        <end position="74"/>
    </location>
</feature>
<keyword evidence="2" id="KW-0472">Membrane</keyword>
<keyword evidence="2" id="KW-0812">Transmembrane</keyword>
<dbReference type="Proteomes" id="UP000054498">
    <property type="component" value="Unassembled WGS sequence"/>
</dbReference>
<gene>
    <name evidence="3" type="ORF">MNEG_12426</name>
</gene>
<evidence type="ECO:0000256" key="1">
    <source>
        <dbReference type="SAM" id="MobiDB-lite"/>
    </source>
</evidence>
<evidence type="ECO:0000256" key="2">
    <source>
        <dbReference type="SAM" id="Phobius"/>
    </source>
</evidence>
<protein>
    <submittedName>
        <fullName evidence="3">Uncharacterized protein</fullName>
    </submittedName>
</protein>
<evidence type="ECO:0000313" key="3">
    <source>
        <dbReference type="EMBL" id="KIY95535.1"/>
    </source>
</evidence>
<keyword evidence="4" id="KW-1185">Reference proteome</keyword>
<dbReference type="RefSeq" id="XP_013894555.1">
    <property type="nucleotide sequence ID" value="XM_014039101.1"/>
</dbReference>
<name>A0A0D2MKX1_9CHLO</name>
<organism evidence="3 4">
    <name type="scientific">Monoraphidium neglectum</name>
    <dbReference type="NCBI Taxonomy" id="145388"/>
    <lineage>
        <taxon>Eukaryota</taxon>
        <taxon>Viridiplantae</taxon>
        <taxon>Chlorophyta</taxon>
        <taxon>core chlorophytes</taxon>
        <taxon>Chlorophyceae</taxon>
        <taxon>CS clade</taxon>
        <taxon>Sphaeropleales</taxon>
        <taxon>Selenastraceae</taxon>
        <taxon>Monoraphidium</taxon>
    </lineage>
</organism>
<feature type="non-terminal residue" evidence="3">
    <location>
        <position position="79"/>
    </location>
</feature>
<proteinExistence type="predicted"/>
<dbReference type="KEGG" id="mng:MNEG_12426"/>
<keyword evidence="2" id="KW-1133">Transmembrane helix</keyword>
<feature type="region of interest" description="Disordered" evidence="1">
    <location>
        <begin position="13"/>
        <end position="42"/>
    </location>
</feature>
<reference evidence="3 4" key="1">
    <citation type="journal article" date="2013" name="BMC Genomics">
        <title>Reconstruction of the lipid metabolism for the microalga Monoraphidium neglectum from its genome sequence reveals characteristics suitable for biofuel production.</title>
        <authorList>
            <person name="Bogen C."/>
            <person name="Al-Dilaimi A."/>
            <person name="Albersmeier A."/>
            <person name="Wichmann J."/>
            <person name="Grundmann M."/>
            <person name="Rupp O."/>
            <person name="Lauersen K.J."/>
            <person name="Blifernez-Klassen O."/>
            <person name="Kalinowski J."/>
            <person name="Goesmann A."/>
            <person name="Mussgnug J.H."/>
            <person name="Kruse O."/>
        </authorList>
    </citation>
    <scope>NUCLEOTIDE SEQUENCE [LARGE SCALE GENOMIC DNA]</scope>
    <source>
        <strain evidence="3 4">SAG 48.87</strain>
    </source>
</reference>
<evidence type="ECO:0000313" key="4">
    <source>
        <dbReference type="Proteomes" id="UP000054498"/>
    </source>
</evidence>
<dbReference type="EMBL" id="KK103459">
    <property type="protein sequence ID" value="KIY95535.1"/>
    <property type="molecule type" value="Genomic_DNA"/>
</dbReference>
<dbReference type="AlphaFoldDB" id="A0A0D2MKX1"/>
<accession>A0A0D2MKX1</accession>
<dbReference type="GeneID" id="25729787"/>
<sequence>MLPPNIIAAFLQQQQGASAENDDGGRADRALTQPPLRQLARQGRRSLPRWLRRALVVAANAGVLAAGIAIGRAIHINYM</sequence>